<dbReference type="SUPFAM" id="SSF52343">
    <property type="entry name" value="Ferredoxin reductase-like, C-terminal NADP-linked domain"/>
    <property type="match status" value="1"/>
</dbReference>
<dbReference type="Pfam" id="PF00175">
    <property type="entry name" value="NAD_binding_1"/>
    <property type="match status" value="1"/>
</dbReference>
<keyword evidence="12" id="KW-0496">Mitochondrion</keyword>
<keyword evidence="10" id="KW-0560">Oxidoreductase</keyword>
<gene>
    <name evidence="17" type="ORF">CVIRNUC_006356</name>
</gene>
<keyword evidence="11" id="KW-0520">NAD</keyword>
<feature type="binding site" evidence="14">
    <location>
        <position position="164"/>
    </location>
    <ligand>
        <name>FAD</name>
        <dbReference type="ChEBI" id="CHEBI:57692"/>
    </ligand>
</feature>
<feature type="binding site" evidence="14">
    <location>
        <position position="145"/>
    </location>
    <ligand>
        <name>FAD</name>
        <dbReference type="ChEBI" id="CHEBI:57692"/>
    </ligand>
</feature>
<dbReference type="GO" id="GO:0005741">
    <property type="term" value="C:mitochondrial outer membrane"/>
    <property type="evidence" value="ECO:0007669"/>
    <property type="project" value="UniProtKB-SubCell"/>
</dbReference>
<dbReference type="GO" id="GO:0090524">
    <property type="term" value="F:cytochrome-b5 reductase activity, acting on NADH"/>
    <property type="evidence" value="ECO:0007669"/>
    <property type="project" value="UniProtKB-EC"/>
</dbReference>
<keyword evidence="5 14" id="KW-0285">Flavoprotein</keyword>
<feature type="binding site" evidence="14">
    <location>
        <position position="171"/>
    </location>
    <ligand>
        <name>FAD</name>
        <dbReference type="ChEBI" id="CHEBI:57692"/>
    </ligand>
</feature>
<dbReference type="FunFam" id="2.40.30.10:FF:000032">
    <property type="entry name" value="NADH-cytochrome b5 reductase"/>
    <property type="match status" value="1"/>
</dbReference>
<dbReference type="PROSITE" id="PS51384">
    <property type="entry name" value="FAD_FR"/>
    <property type="match status" value="1"/>
</dbReference>
<dbReference type="InterPro" id="IPR001834">
    <property type="entry name" value="CBR-like"/>
</dbReference>
<evidence type="ECO:0000256" key="4">
    <source>
        <dbReference type="ARBA" id="ARBA00012011"/>
    </source>
</evidence>
<keyword evidence="6 15" id="KW-0812">Transmembrane</keyword>
<evidence type="ECO:0000313" key="17">
    <source>
        <dbReference type="EMBL" id="CAK0783157.1"/>
    </source>
</evidence>
<feature type="binding site" evidence="14">
    <location>
        <position position="213"/>
    </location>
    <ligand>
        <name>FAD</name>
        <dbReference type="ChEBI" id="CHEBI:57692"/>
    </ligand>
</feature>
<feature type="transmembrane region" description="Helical" evidence="15">
    <location>
        <begin position="58"/>
        <end position="80"/>
    </location>
</feature>
<dbReference type="PANTHER" id="PTHR19370:SF184">
    <property type="entry name" value="NADH-CYTOCHROME B5 REDUCTASE-LIKE"/>
    <property type="match status" value="1"/>
</dbReference>
<dbReference type="EC" id="1.6.2.2" evidence="4"/>
<dbReference type="PRINTS" id="PR00406">
    <property type="entry name" value="CYTB5RDTASE"/>
</dbReference>
<reference evidence="17 18" key="1">
    <citation type="submission" date="2023-10" db="EMBL/GenBank/DDBJ databases">
        <authorList>
            <person name="Maclean D."/>
            <person name="Macfadyen A."/>
        </authorList>
    </citation>
    <scope>NUCLEOTIDE SEQUENCE [LARGE SCALE GENOMIC DNA]</scope>
</reference>
<feature type="binding site" evidence="14">
    <location>
        <position position="172"/>
    </location>
    <ligand>
        <name>FAD</name>
        <dbReference type="ChEBI" id="CHEBI:57692"/>
    </ligand>
</feature>
<evidence type="ECO:0000256" key="14">
    <source>
        <dbReference type="PIRSR" id="PIRSR601834-1"/>
    </source>
</evidence>
<dbReference type="Gene3D" id="2.40.30.10">
    <property type="entry name" value="Translation factors"/>
    <property type="match status" value="1"/>
</dbReference>
<feature type="binding site" evidence="14">
    <location>
        <position position="170"/>
    </location>
    <ligand>
        <name>FAD</name>
        <dbReference type="ChEBI" id="CHEBI:57692"/>
    </ligand>
</feature>
<protein>
    <recommendedName>
        <fullName evidence="4">cytochrome-b5 reductase</fullName>
        <ecNumber evidence="4">1.6.2.2</ecNumber>
    </recommendedName>
</protein>
<evidence type="ECO:0000256" key="1">
    <source>
        <dbReference type="ARBA" id="ARBA00001974"/>
    </source>
</evidence>
<dbReference type="InterPro" id="IPR017927">
    <property type="entry name" value="FAD-bd_FR_type"/>
</dbReference>
<evidence type="ECO:0000256" key="15">
    <source>
        <dbReference type="SAM" id="Phobius"/>
    </source>
</evidence>
<dbReference type="InterPro" id="IPR017938">
    <property type="entry name" value="Riboflavin_synthase-like_b-brl"/>
</dbReference>
<feature type="domain" description="FAD-binding FR-type" evidence="16">
    <location>
        <begin position="92"/>
        <end position="196"/>
    </location>
</feature>
<feature type="binding site" evidence="14">
    <location>
        <position position="147"/>
    </location>
    <ligand>
        <name>FAD</name>
        <dbReference type="ChEBI" id="CHEBI:57692"/>
    </ligand>
</feature>
<dbReference type="Proteomes" id="UP001314263">
    <property type="component" value="Unassembled WGS sequence"/>
</dbReference>
<dbReference type="InterPro" id="IPR001433">
    <property type="entry name" value="OxRdtase_FAD/NAD-bd"/>
</dbReference>
<evidence type="ECO:0000256" key="9">
    <source>
        <dbReference type="ARBA" id="ARBA00022989"/>
    </source>
</evidence>
<proteinExistence type="inferred from homology"/>
<dbReference type="CDD" id="cd06183">
    <property type="entry name" value="cyt_b5_reduct_like"/>
    <property type="match status" value="1"/>
</dbReference>
<dbReference type="GO" id="GO:0022900">
    <property type="term" value="P:electron transport chain"/>
    <property type="evidence" value="ECO:0007669"/>
    <property type="project" value="TreeGrafter"/>
</dbReference>
<evidence type="ECO:0000256" key="6">
    <source>
        <dbReference type="ARBA" id="ARBA00022692"/>
    </source>
</evidence>
<evidence type="ECO:0000256" key="2">
    <source>
        <dbReference type="ARBA" id="ARBA00004294"/>
    </source>
</evidence>
<evidence type="ECO:0000313" key="18">
    <source>
        <dbReference type="Proteomes" id="UP001314263"/>
    </source>
</evidence>
<comment type="subcellular location">
    <subcellularLocation>
        <location evidence="2">Mitochondrion outer membrane</location>
    </subcellularLocation>
</comment>
<dbReference type="EMBL" id="CAUYUE010000008">
    <property type="protein sequence ID" value="CAK0783157.1"/>
    <property type="molecule type" value="Genomic_DNA"/>
</dbReference>
<comment type="similarity">
    <text evidence="3">Belongs to the flavoprotein pyridine nucleotide cytochrome reductase family.</text>
</comment>
<dbReference type="Pfam" id="PF00970">
    <property type="entry name" value="FAD_binding_6"/>
    <property type="match status" value="1"/>
</dbReference>
<keyword evidence="13 15" id="KW-0472">Membrane</keyword>
<keyword evidence="18" id="KW-1185">Reference proteome</keyword>
<evidence type="ECO:0000256" key="13">
    <source>
        <dbReference type="ARBA" id="ARBA00023136"/>
    </source>
</evidence>
<dbReference type="PANTHER" id="PTHR19370">
    <property type="entry name" value="NADH-CYTOCHROME B5 REDUCTASE"/>
    <property type="match status" value="1"/>
</dbReference>
<evidence type="ECO:0000259" key="16">
    <source>
        <dbReference type="PROSITE" id="PS51384"/>
    </source>
</evidence>
<organism evidence="17 18">
    <name type="scientific">Coccomyxa viridis</name>
    <dbReference type="NCBI Taxonomy" id="1274662"/>
    <lineage>
        <taxon>Eukaryota</taxon>
        <taxon>Viridiplantae</taxon>
        <taxon>Chlorophyta</taxon>
        <taxon>core chlorophytes</taxon>
        <taxon>Trebouxiophyceae</taxon>
        <taxon>Trebouxiophyceae incertae sedis</taxon>
        <taxon>Coccomyxaceae</taxon>
        <taxon>Coccomyxa</taxon>
    </lineage>
</organism>
<dbReference type="FunFam" id="3.40.50.80:FF:000019">
    <property type="entry name" value="NADH-cytochrome b5 reductase"/>
    <property type="match status" value="1"/>
</dbReference>
<evidence type="ECO:0000256" key="3">
    <source>
        <dbReference type="ARBA" id="ARBA00006105"/>
    </source>
</evidence>
<evidence type="ECO:0000256" key="12">
    <source>
        <dbReference type="ARBA" id="ARBA00023128"/>
    </source>
</evidence>
<name>A0AAV1I8X9_9CHLO</name>
<sequence length="328" mass="36504">MALTDLIHEVSKVVPTSVKEILSDPSGVFSSILKSVNMSSASGSANSAWSSQEGHDSAIPGCAPVIIALVAIIPILYLLFRDTKAKVFLKPTEFQDLPLEYKEVVSHNVRRFRFRLPDEKMVVGLPTGSHITIAAKDVDGKDVMRPYTPVTDDTSKGYVDFVIKVYPTGKMSQCMERLDSGDTLKFKGPRGRFKYQPNMKKAIGMIAGGSGITPMYQVAQAILRDPHDFTKVFLIYANVSEDDILLRKEFDAWAQDHGKRFKVYYVLEKPPPDWKGGVGYISKEMVHEHLPLPNEDVITLRCGPLPMNKAVEGILDASGFTKDMQFEF</sequence>
<evidence type="ECO:0000256" key="11">
    <source>
        <dbReference type="ARBA" id="ARBA00023027"/>
    </source>
</evidence>
<evidence type="ECO:0000256" key="8">
    <source>
        <dbReference type="ARBA" id="ARBA00022827"/>
    </source>
</evidence>
<dbReference type="Gene3D" id="3.40.50.80">
    <property type="entry name" value="Nucleotide-binding domain of ferredoxin-NADP reductase (FNR) module"/>
    <property type="match status" value="1"/>
</dbReference>
<keyword evidence="9 15" id="KW-1133">Transmembrane helix</keyword>
<feature type="binding site" evidence="14">
    <location>
        <position position="162"/>
    </location>
    <ligand>
        <name>FAD</name>
        <dbReference type="ChEBI" id="CHEBI:57692"/>
    </ligand>
</feature>
<dbReference type="SUPFAM" id="SSF63380">
    <property type="entry name" value="Riboflavin synthase domain-like"/>
    <property type="match status" value="1"/>
</dbReference>
<evidence type="ECO:0000256" key="7">
    <source>
        <dbReference type="ARBA" id="ARBA00022787"/>
    </source>
</evidence>
<dbReference type="InterPro" id="IPR008333">
    <property type="entry name" value="Cbr1-like_FAD-bd_dom"/>
</dbReference>
<comment type="cofactor">
    <cofactor evidence="1 14">
        <name>FAD</name>
        <dbReference type="ChEBI" id="CHEBI:57692"/>
    </cofactor>
</comment>
<accession>A0AAV1I8X9</accession>
<dbReference type="InterPro" id="IPR039261">
    <property type="entry name" value="FNR_nucleotide-bd"/>
</dbReference>
<dbReference type="AlphaFoldDB" id="A0AAV1I8X9"/>
<comment type="caution">
    <text evidence="17">The sequence shown here is derived from an EMBL/GenBank/DDBJ whole genome shotgun (WGS) entry which is preliminary data.</text>
</comment>
<keyword evidence="8 14" id="KW-0274">FAD</keyword>
<evidence type="ECO:0000256" key="5">
    <source>
        <dbReference type="ARBA" id="ARBA00022630"/>
    </source>
</evidence>
<evidence type="ECO:0000256" key="10">
    <source>
        <dbReference type="ARBA" id="ARBA00023002"/>
    </source>
</evidence>
<keyword evidence="7" id="KW-1000">Mitochondrion outer membrane</keyword>
<feature type="binding site" evidence="14">
    <location>
        <position position="146"/>
    </location>
    <ligand>
        <name>FAD</name>
        <dbReference type="ChEBI" id="CHEBI:57692"/>
    </ligand>
</feature>